<dbReference type="PRINTS" id="PR00744">
    <property type="entry name" value="GLHYDRLASE37"/>
</dbReference>
<dbReference type="FunFam" id="1.50.10.10:FF:000003">
    <property type="entry name" value="Cytoplasmic trehalase"/>
    <property type="match status" value="1"/>
</dbReference>
<dbReference type="PROSITE" id="PS00928">
    <property type="entry name" value="TREHALASE_2"/>
    <property type="match status" value="1"/>
</dbReference>
<organism evidence="5">
    <name type="scientific">Acerihabitans sp. KWT182</name>
    <dbReference type="NCBI Taxonomy" id="3157919"/>
    <lineage>
        <taxon>Bacteria</taxon>
        <taxon>Pseudomonadati</taxon>
        <taxon>Pseudomonadota</taxon>
        <taxon>Gammaproteobacteria</taxon>
        <taxon>Enterobacterales</taxon>
        <taxon>Pectobacteriaceae</taxon>
        <taxon>Acerihabitans</taxon>
    </lineage>
</organism>
<dbReference type="PROSITE" id="PS00927">
    <property type="entry name" value="TREHALASE_1"/>
    <property type="match status" value="1"/>
</dbReference>
<feature type="compositionally biased region" description="Basic and acidic residues" evidence="4">
    <location>
        <begin position="16"/>
        <end position="28"/>
    </location>
</feature>
<dbReference type="InterPro" id="IPR008928">
    <property type="entry name" value="6-hairpin_glycosidase_sf"/>
</dbReference>
<dbReference type="EMBL" id="CP157947">
    <property type="protein sequence ID" value="XBS69721.1"/>
    <property type="molecule type" value="Genomic_DNA"/>
</dbReference>
<dbReference type="SUPFAM" id="SSF48208">
    <property type="entry name" value="Six-hairpin glycosidases"/>
    <property type="match status" value="1"/>
</dbReference>
<accession>A0AAU7QBX9</accession>
<reference evidence="5" key="1">
    <citation type="submission" date="2024-06" db="EMBL/GenBank/DDBJ databases">
        <authorList>
            <person name="Coelho C."/>
            <person name="Bento M."/>
            <person name="Garcia E."/>
            <person name="Camelo A."/>
            <person name="Brandao I."/>
            <person name="Espirito Santo C."/>
            <person name="Trovao J."/>
            <person name="Verissimo A."/>
            <person name="Costa J."/>
            <person name="Tiago I."/>
        </authorList>
    </citation>
    <scope>NUCLEOTIDE SEQUENCE</scope>
    <source>
        <strain evidence="5">KWT182</strain>
    </source>
</reference>
<keyword evidence="1" id="KW-0378">Hydrolase</keyword>
<dbReference type="InterPro" id="IPR018232">
    <property type="entry name" value="Glyco_hydro_37_CS"/>
</dbReference>
<sequence>MSAYTDSLRAAHHKEPKPVHIEGLPKSDELSPADRYQELFEAVQMSRIFPDSKTFVDCAPKISPSEILSRYRLQSCRPGFSLADFVKACFAPPEAPVSHYIADPKQTLLEHIDGLWEVLTRRPEEHPVQSSLLALPEPYVVPGGRFGEMYYWDSYFTMLGLSASGRGDLLRSMANNFAYLIDHYGHIPNGNRTYYLSRSQPPVFALMVELFEKEQLHFAEHYLPQLLREYCYWMGEADSLSPGEAKRHVVKLADGAVLNRYWDDRDTPRDESYLEDVETARKSSRPANEIYRELRAGAASGWDYSSRWFGDADDISSIRTTSILPIDLNAFMFKLELTIAELAKNTGDPATARRYNEQAVRRRDAVDRLLWDSESGTYRDYDWVKAQPCALCAACTAPLFVGMASPRQAAAVAKALADKLLSAGGIMTTLSANGQQWDKPNGWAPLQWMAIQGLRRYGETDLANQIAARWLDAVGSHYRRNCKLVEKYDISGAAGARDGGGGEYPLQDGFGWTNGVVRMLLTVYADHNAGQAQANTPPPGGRANIPAPPMTARCRAMSADSGY</sequence>
<proteinExistence type="predicted"/>
<evidence type="ECO:0000313" key="5">
    <source>
        <dbReference type="EMBL" id="XBS69721.1"/>
    </source>
</evidence>
<dbReference type="AlphaFoldDB" id="A0AAU7QBX9"/>
<dbReference type="Pfam" id="PF01204">
    <property type="entry name" value="Trehalase"/>
    <property type="match status" value="1"/>
</dbReference>
<evidence type="ECO:0000256" key="2">
    <source>
        <dbReference type="ARBA" id="ARBA00023295"/>
    </source>
</evidence>
<dbReference type="InterPro" id="IPR012341">
    <property type="entry name" value="6hp_glycosidase-like_sf"/>
</dbReference>
<feature type="region of interest" description="Disordered" evidence="4">
    <location>
        <begin position="1"/>
        <end position="28"/>
    </location>
</feature>
<dbReference type="NCBIfam" id="NF009773">
    <property type="entry name" value="PRK13270.1"/>
    <property type="match status" value="1"/>
</dbReference>
<dbReference type="Gene3D" id="1.50.10.10">
    <property type="match status" value="1"/>
</dbReference>
<keyword evidence="2" id="KW-0326">Glycosidase</keyword>
<dbReference type="GO" id="GO:0071474">
    <property type="term" value="P:cellular hyperosmotic response"/>
    <property type="evidence" value="ECO:0007669"/>
    <property type="project" value="UniProtKB-ARBA"/>
</dbReference>
<name>A0AAU7QBX9_9GAMM</name>
<evidence type="ECO:0000256" key="1">
    <source>
        <dbReference type="ARBA" id="ARBA00022801"/>
    </source>
</evidence>
<dbReference type="NCBIfam" id="NF009774">
    <property type="entry name" value="PRK13271.1"/>
    <property type="match status" value="1"/>
</dbReference>
<dbReference type="GO" id="GO:0004555">
    <property type="term" value="F:alpha,alpha-trehalase activity"/>
    <property type="evidence" value="ECO:0007669"/>
    <property type="project" value="InterPro"/>
</dbReference>
<dbReference type="GO" id="GO:0005993">
    <property type="term" value="P:trehalose catabolic process"/>
    <property type="evidence" value="ECO:0007669"/>
    <property type="project" value="UniProtKB-ARBA"/>
</dbReference>
<evidence type="ECO:0000256" key="4">
    <source>
        <dbReference type="SAM" id="MobiDB-lite"/>
    </source>
</evidence>
<dbReference type="PANTHER" id="PTHR23403">
    <property type="entry name" value="TREHALASE"/>
    <property type="match status" value="1"/>
</dbReference>
<evidence type="ECO:0000256" key="3">
    <source>
        <dbReference type="ARBA" id="ARBA00073174"/>
    </source>
</evidence>
<dbReference type="InterPro" id="IPR001661">
    <property type="entry name" value="Glyco_hydro_37"/>
</dbReference>
<dbReference type="PANTHER" id="PTHR23403:SF8">
    <property type="entry name" value="CYTOPLASMIC TREHALASE"/>
    <property type="match status" value="1"/>
</dbReference>
<gene>
    <name evidence="5" type="primary">treF</name>
    <name evidence="5" type="ORF">ABK905_26060</name>
</gene>
<protein>
    <recommendedName>
        <fullName evidence="3">Putative periplasmic trehalase</fullName>
    </recommendedName>
</protein>